<comment type="caution">
    <text evidence="4">The sequence shown here is derived from an EMBL/GenBank/DDBJ whole genome shotgun (WGS) entry which is preliminary data.</text>
</comment>
<dbReference type="EMBL" id="CATQJA010002653">
    <property type="protein sequence ID" value="CAJ0578320.1"/>
    <property type="molecule type" value="Genomic_DNA"/>
</dbReference>
<gene>
    <name evidence="4" type="ORF">MSPICULIGERA_LOCUS16578</name>
</gene>
<dbReference type="Pfam" id="PF00887">
    <property type="entry name" value="ACBP"/>
    <property type="match status" value="1"/>
</dbReference>
<feature type="non-terminal residue" evidence="4">
    <location>
        <position position="1"/>
    </location>
</feature>
<evidence type="ECO:0000259" key="3">
    <source>
        <dbReference type="PROSITE" id="PS51228"/>
    </source>
</evidence>
<dbReference type="GO" id="GO:0000062">
    <property type="term" value="F:fatty-acyl-CoA binding"/>
    <property type="evidence" value="ECO:0007669"/>
    <property type="project" value="InterPro"/>
</dbReference>
<dbReference type="SUPFAM" id="SSF47027">
    <property type="entry name" value="Acyl-CoA binding protein"/>
    <property type="match status" value="1"/>
</dbReference>
<evidence type="ECO:0000256" key="2">
    <source>
        <dbReference type="ARBA" id="ARBA00023121"/>
    </source>
</evidence>
<dbReference type="InterPro" id="IPR000582">
    <property type="entry name" value="Acyl-CoA-binding_protein"/>
</dbReference>
<dbReference type="InterPro" id="IPR014352">
    <property type="entry name" value="FERM/acyl-CoA-bd_prot_sf"/>
</dbReference>
<dbReference type="PANTHER" id="PTHR23310:SF62">
    <property type="entry name" value="ACYL-COA BINDING PROTEIN 1, ISOFORM A"/>
    <property type="match status" value="1"/>
</dbReference>
<dbReference type="PANTHER" id="PTHR23310">
    <property type="entry name" value="ACYL-COA-BINDING PROTEIN, ACBP"/>
    <property type="match status" value="1"/>
</dbReference>
<dbReference type="AlphaFoldDB" id="A0AA36D1G0"/>
<dbReference type="PROSITE" id="PS51228">
    <property type="entry name" value="ACB_2"/>
    <property type="match status" value="1"/>
</dbReference>
<reference evidence="4" key="1">
    <citation type="submission" date="2023-06" db="EMBL/GenBank/DDBJ databases">
        <authorList>
            <person name="Delattre M."/>
        </authorList>
    </citation>
    <scope>NUCLEOTIDE SEQUENCE</scope>
    <source>
        <strain evidence="4">AF72</strain>
    </source>
</reference>
<evidence type="ECO:0000313" key="4">
    <source>
        <dbReference type="EMBL" id="CAJ0578320.1"/>
    </source>
</evidence>
<dbReference type="PRINTS" id="PR00689">
    <property type="entry name" value="ACOABINDINGP"/>
</dbReference>
<dbReference type="GO" id="GO:0006631">
    <property type="term" value="P:fatty acid metabolic process"/>
    <property type="evidence" value="ECO:0007669"/>
    <property type="project" value="TreeGrafter"/>
</dbReference>
<dbReference type="Gene3D" id="1.20.80.10">
    <property type="match status" value="1"/>
</dbReference>
<evidence type="ECO:0000313" key="5">
    <source>
        <dbReference type="Proteomes" id="UP001177023"/>
    </source>
</evidence>
<organism evidence="4 5">
    <name type="scientific">Mesorhabditis spiculigera</name>
    <dbReference type="NCBI Taxonomy" id="96644"/>
    <lineage>
        <taxon>Eukaryota</taxon>
        <taxon>Metazoa</taxon>
        <taxon>Ecdysozoa</taxon>
        <taxon>Nematoda</taxon>
        <taxon>Chromadorea</taxon>
        <taxon>Rhabditida</taxon>
        <taxon>Rhabditina</taxon>
        <taxon>Rhabditomorpha</taxon>
        <taxon>Rhabditoidea</taxon>
        <taxon>Rhabditidae</taxon>
        <taxon>Mesorhabditinae</taxon>
        <taxon>Mesorhabditis</taxon>
    </lineage>
</organism>
<proteinExistence type="inferred from homology"/>
<comment type="similarity">
    <text evidence="1">Belongs to the ACBP family.</text>
</comment>
<keyword evidence="2" id="KW-0446">Lipid-binding</keyword>
<keyword evidence="5" id="KW-1185">Reference proteome</keyword>
<dbReference type="Proteomes" id="UP001177023">
    <property type="component" value="Unassembled WGS sequence"/>
</dbReference>
<sequence length="86" mass="9566">MTTFDEAAENVKKLKVSPSNEELLETYALFKQGTVGDNTTAKPGMLDFKGKAKWSAWDAKKGLNGEDAKKQYIAHVEKLIEKYGVN</sequence>
<feature type="domain" description="ACB" evidence="3">
    <location>
        <begin position="1"/>
        <end position="85"/>
    </location>
</feature>
<dbReference type="InterPro" id="IPR035984">
    <property type="entry name" value="Acyl-CoA-binding_sf"/>
</dbReference>
<name>A0AA36D1G0_9BILA</name>
<accession>A0AA36D1G0</accession>
<protein>
    <recommendedName>
        <fullName evidence="3">ACB domain-containing protein</fullName>
    </recommendedName>
</protein>
<evidence type="ECO:0000256" key="1">
    <source>
        <dbReference type="ARBA" id="ARBA00005567"/>
    </source>
</evidence>